<evidence type="ECO:0000256" key="2">
    <source>
        <dbReference type="ARBA" id="ARBA00007362"/>
    </source>
</evidence>
<keyword evidence="4 7" id="KW-1133">Transmembrane helix</keyword>
<feature type="transmembrane region" description="Helical" evidence="7">
    <location>
        <begin position="256"/>
        <end position="281"/>
    </location>
</feature>
<evidence type="ECO:0000259" key="8">
    <source>
        <dbReference type="Pfam" id="PF00892"/>
    </source>
</evidence>
<feature type="transmembrane region" description="Helical" evidence="7">
    <location>
        <begin position="30"/>
        <end position="51"/>
    </location>
</feature>
<dbReference type="Pfam" id="PF00892">
    <property type="entry name" value="EamA"/>
    <property type="match status" value="2"/>
</dbReference>
<gene>
    <name evidence="9" type="ORF">RR42_m0236</name>
</gene>
<dbReference type="Proteomes" id="UP000031843">
    <property type="component" value="Chromosome main"/>
</dbReference>
<feature type="transmembrane region" description="Helical" evidence="7">
    <location>
        <begin position="166"/>
        <end position="186"/>
    </location>
</feature>
<evidence type="ECO:0000256" key="5">
    <source>
        <dbReference type="ARBA" id="ARBA00023136"/>
    </source>
</evidence>
<evidence type="ECO:0000256" key="7">
    <source>
        <dbReference type="SAM" id="Phobius"/>
    </source>
</evidence>
<dbReference type="InterPro" id="IPR037185">
    <property type="entry name" value="EmrE-like"/>
</dbReference>
<dbReference type="AlphaFoldDB" id="A0A0C4YAV8"/>
<dbReference type="PANTHER" id="PTHR32322:SF2">
    <property type="entry name" value="EAMA DOMAIN-CONTAINING PROTEIN"/>
    <property type="match status" value="1"/>
</dbReference>
<feature type="domain" description="EamA" evidence="8">
    <location>
        <begin position="37"/>
        <end position="158"/>
    </location>
</feature>
<dbReference type="InterPro" id="IPR000620">
    <property type="entry name" value="EamA_dom"/>
</dbReference>
<feature type="transmembrane region" description="Helical" evidence="7">
    <location>
        <begin position="113"/>
        <end position="132"/>
    </location>
</feature>
<evidence type="ECO:0000256" key="3">
    <source>
        <dbReference type="ARBA" id="ARBA00022692"/>
    </source>
</evidence>
<keyword evidence="3 7" id="KW-0812">Transmembrane</keyword>
<keyword evidence="5 7" id="KW-0472">Membrane</keyword>
<accession>A0A0C4YAV8</accession>
<dbReference type="PANTHER" id="PTHR32322">
    <property type="entry name" value="INNER MEMBRANE TRANSPORTER"/>
    <property type="match status" value="1"/>
</dbReference>
<feature type="transmembrane region" description="Helical" evidence="7">
    <location>
        <begin position="229"/>
        <end position="249"/>
    </location>
</feature>
<dbReference type="GO" id="GO:0016020">
    <property type="term" value="C:membrane"/>
    <property type="evidence" value="ECO:0007669"/>
    <property type="project" value="UniProtKB-SubCell"/>
</dbReference>
<protein>
    <submittedName>
        <fullName evidence="9">Permease of the drug/metabolite transporter (DMT) superfamily</fullName>
    </submittedName>
</protein>
<dbReference type="RefSeq" id="WP_043343066.1">
    <property type="nucleotide sequence ID" value="NZ_CP010536.1"/>
</dbReference>
<dbReference type="STRING" id="68895.RR42_m0236"/>
<organism evidence="9 10">
    <name type="scientific">Cupriavidus basilensis</name>
    <dbReference type="NCBI Taxonomy" id="68895"/>
    <lineage>
        <taxon>Bacteria</taxon>
        <taxon>Pseudomonadati</taxon>
        <taxon>Pseudomonadota</taxon>
        <taxon>Betaproteobacteria</taxon>
        <taxon>Burkholderiales</taxon>
        <taxon>Burkholderiaceae</taxon>
        <taxon>Cupriavidus</taxon>
    </lineage>
</organism>
<feature type="region of interest" description="Disordered" evidence="6">
    <location>
        <begin position="1"/>
        <end position="24"/>
    </location>
</feature>
<reference evidence="9 10" key="1">
    <citation type="journal article" date="2015" name="Genome Announc.">
        <title>Complete Genome Sequence of Cupriavidus basilensis 4G11, Isolated from the Oak Ridge Field Research Center Site.</title>
        <authorList>
            <person name="Ray J."/>
            <person name="Waters R.J."/>
            <person name="Skerker J.M."/>
            <person name="Kuehl J.V."/>
            <person name="Price M.N."/>
            <person name="Huang J."/>
            <person name="Chakraborty R."/>
            <person name="Arkin A.P."/>
            <person name="Deutschbauer A."/>
        </authorList>
    </citation>
    <scope>NUCLEOTIDE SEQUENCE [LARGE SCALE GENOMIC DNA]</scope>
    <source>
        <strain evidence="9">4G11</strain>
    </source>
</reference>
<evidence type="ECO:0000256" key="4">
    <source>
        <dbReference type="ARBA" id="ARBA00022989"/>
    </source>
</evidence>
<feature type="compositionally biased region" description="Low complexity" evidence="6">
    <location>
        <begin position="8"/>
        <end position="22"/>
    </location>
</feature>
<feature type="transmembrane region" description="Helical" evidence="7">
    <location>
        <begin position="198"/>
        <end position="217"/>
    </location>
</feature>
<evidence type="ECO:0000313" key="10">
    <source>
        <dbReference type="Proteomes" id="UP000031843"/>
    </source>
</evidence>
<evidence type="ECO:0000256" key="6">
    <source>
        <dbReference type="SAM" id="MobiDB-lite"/>
    </source>
</evidence>
<dbReference type="KEGG" id="cbw:RR42_m0236"/>
<keyword evidence="10" id="KW-1185">Reference proteome</keyword>
<sequence>MNIDRSGAAVASPAATPVPQATEPARRGGAWRMVAAMGLSGTIGWFVVTSGQSPLDVVFFRCIFGGAALLGTLALRRGWQPMRARDWGWLALGGVTLILNWLALFSAYSYSGISVATVVYHTQPFFLLLLAALFQREAIAPGRLAWLVLAFGGVMLITGLEHGGATGGMLAGVGLAMLAALLYAITTMATRRLKGVPAGQIAGLQMAMGVVMLFPLAHPAVETFGGRTWGALLALGLVHTGVMYTLLYGAFQRLNVLSIATLSFVYPLVAIVIDVLVFGVVLTPPQLAGMALILLAVIGNQLGWNPLRQARAGG</sequence>
<feature type="transmembrane region" description="Helical" evidence="7">
    <location>
        <begin position="57"/>
        <end position="75"/>
    </location>
</feature>
<feature type="transmembrane region" description="Helical" evidence="7">
    <location>
        <begin position="144"/>
        <end position="160"/>
    </location>
</feature>
<comment type="subcellular location">
    <subcellularLocation>
        <location evidence="1">Membrane</location>
        <topology evidence="1">Multi-pass membrane protein</topology>
    </subcellularLocation>
</comment>
<name>A0A0C4YAV8_9BURK</name>
<comment type="similarity">
    <text evidence="2">Belongs to the EamA transporter family.</text>
</comment>
<dbReference type="SUPFAM" id="SSF103481">
    <property type="entry name" value="Multidrug resistance efflux transporter EmrE"/>
    <property type="match status" value="2"/>
</dbReference>
<feature type="transmembrane region" description="Helical" evidence="7">
    <location>
        <begin position="287"/>
        <end position="304"/>
    </location>
</feature>
<feature type="domain" description="EamA" evidence="8">
    <location>
        <begin position="171"/>
        <end position="298"/>
    </location>
</feature>
<evidence type="ECO:0000256" key="1">
    <source>
        <dbReference type="ARBA" id="ARBA00004141"/>
    </source>
</evidence>
<dbReference type="EMBL" id="CP010536">
    <property type="protein sequence ID" value="AJG17651.1"/>
    <property type="molecule type" value="Genomic_DNA"/>
</dbReference>
<proteinExistence type="inferred from homology"/>
<evidence type="ECO:0000313" key="9">
    <source>
        <dbReference type="EMBL" id="AJG17651.1"/>
    </source>
</evidence>
<feature type="transmembrane region" description="Helical" evidence="7">
    <location>
        <begin position="87"/>
        <end position="107"/>
    </location>
</feature>
<dbReference type="InterPro" id="IPR050638">
    <property type="entry name" value="AA-Vitamin_Transporters"/>
</dbReference>